<feature type="transmembrane region" description="Helical" evidence="16">
    <location>
        <begin position="127"/>
        <end position="144"/>
    </location>
</feature>
<dbReference type="InterPro" id="IPR003594">
    <property type="entry name" value="HATPase_dom"/>
</dbReference>
<evidence type="ECO:0000256" key="7">
    <source>
        <dbReference type="ARBA" id="ARBA00022679"/>
    </source>
</evidence>
<keyword evidence="12" id="KW-0902">Two-component regulatory system</keyword>
<evidence type="ECO:0000256" key="13">
    <source>
        <dbReference type="ARBA" id="ARBA00023136"/>
    </source>
</evidence>
<organism evidence="20 21">
    <name type="scientific">Pseudoxanthomonas helianthi</name>
    <dbReference type="NCBI Taxonomy" id="1453541"/>
    <lineage>
        <taxon>Bacteria</taxon>
        <taxon>Pseudomonadati</taxon>
        <taxon>Pseudomonadota</taxon>
        <taxon>Gammaproteobacteria</taxon>
        <taxon>Lysobacterales</taxon>
        <taxon>Lysobacteraceae</taxon>
        <taxon>Pseudoxanthomonas</taxon>
    </lineage>
</organism>
<dbReference type="CDD" id="cd00088">
    <property type="entry name" value="HPT"/>
    <property type="match status" value="1"/>
</dbReference>
<gene>
    <name evidence="20" type="ORF">J5837_07570</name>
</gene>
<dbReference type="Pfam" id="PF00072">
    <property type="entry name" value="Response_reg"/>
    <property type="match status" value="1"/>
</dbReference>
<evidence type="ECO:0000256" key="4">
    <source>
        <dbReference type="ARBA" id="ARBA00022475"/>
    </source>
</evidence>
<dbReference type="PROSITE" id="PS50894">
    <property type="entry name" value="HPT"/>
    <property type="match status" value="1"/>
</dbReference>
<keyword evidence="10" id="KW-0547">Nucleotide-binding</keyword>
<feature type="transmembrane region" description="Helical" evidence="16">
    <location>
        <begin position="20"/>
        <end position="38"/>
    </location>
</feature>
<proteinExistence type="predicted"/>
<dbReference type="SUPFAM" id="SSF47226">
    <property type="entry name" value="Histidine-containing phosphotransfer domain, HPT domain"/>
    <property type="match status" value="1"/>
</dbReference>
<dbReference type="InterPro" id="IPR003661">
    <property type="entry name" value="HisK_dim/P_dom"/>
</dbReference>
<dbReference type="SUPFAM" id="SSF47384">
    <property type="entry name" value="Homodimeric domain of signal transducing histidine kinase"/>
    <property type="match status" value="1"/>
</dbReference>
<sequence length="701" mass="75992">MDRSTHPDELKSAVIAQADLRVRFGLPLALVCIGVYLFGPTEAVGHNLAVVSMLGLYFAYAFLTRYFSRRSAPFSPWDLVLITAVLDPLLLSSWMFVSGHTSVLFVGFYLFTILGFGLRIGAVAMHLCQVMSLVGFGVVLVSSPEWREHALYALSHVILLIAVPLYGATLIRKIQTAKSLAEFESKAKSQLLAKVSHELRTPLTGIVSAAQLIELESREAPAINRAGSILHLAQALDAEIRQLLDLSKLDAGKDLSPETAFNVDYAADYVIKAIEPIAASKQLAVQLDFDERIRFPVQGHFQELTGVLINLAGNAVKFTAEGTIGLRVELIDETPSTYRIRFGISDTGIGIAPEHQERIFEPFYQVESGAQRKFGGTGLGAAIARELVRKMGGDITVESIEGLGSVFSFELAMTIDQASSTPVVVAPEVAAPTVSPKKILVADDNTLNLNLIREMLEKDGHVVSTAIRGEDAIRKLAAENFDVVFLDYNMGDMDGATVYQTYTFGRVKTAPTFFLTADTTSITRRLLEDLGSSGVLYKPVTLDKLRGALAGLFAGHVVHGNTAPARPAARGPHLSPVPVEYIDGAAIEALREIKDNPEFLYSMITDGMGDLVTLNRQLLELIAKVDTPAIHRQAHAMKGVAVSVGAIRLATLADRLMSITEDQLGADPSRWKADLSDTTTRSLAALDEIRNGFAQARVANH</sequence>
<protein>
    <recommendedName>
        <fullName evidence="3">histidine kinase</fullName>
        <ecNumber evidence="3">2.7.13.3</ecNumber>
    </recommendedName>
</protein>
<keyword evidence="21" id="KW-1185">Reference proteome</keyword>
<dbReference type="Pfam" id="PF01627">
    <property type="entry name" value="Hpt"/>
    <property type="match status" value="1"/>
</dbReference>
<dbReference type="CDD" id="cd00082">
    <property type="entry name" value="HisKA"/>
    <property type="match status" value="1"/>
</dbReference>
<name>A0A941ATS6_9GAMM</name>
<reference evidence="20" key="2">
    <citation type="submission" date="2021-03" db="EMBL/GenBank/DDBJ databases">
        <authorList>
            <person name="Cao W."/>
        </authorList>
    </citation>
    <scope>NUCLEOTIDE SEQUENCE</scope>
    <source>
        <strain evidence="20">110414</strain>
    </source>
</reference>
<dbReference type="GO" id="GO:0005886">
    <property type="term" value="C:plasma membrane"/>
    <property type="evidence" value="ECO:0007669"/>
    <property type="project" value="UniProtKB-SubCell"/>
</dbReference>
<evidence type="ECO:0000256" key="11">
    <source>
        <dbReference type="ARBA" id="ARBA00022989"/>
    </source>
</evidence>
<dbReference type="CDD" id="cd16922">
    <property type="entry name" value="HATPase_EvgS-ArcB-TorS-like"/>
    <property type="match status" value="1"/>
</dbReference>
<dbReference type="InterPro" id="IPR036890">
    <property type="entry name" value="HATPase_C_sf"/>
</dbReference>
<dbReference type="PROSITE" id="PS50110">
    <property type="entry name" value="RESPONSE_REGULATORY"/>
    <property type="match status" value="1"/>
</dbReference>
<dbReference type="SMART" id="SM00448">
    <property type="entry name" value="REC"/>
    <property type="match status" value="1"/>
</dbReference>
<keyword evidence="10" id="KW-0067">ATP-binding</keyword>
<dbReference type="PANTHER" id="PTHR43047:SF78">
    <property type="entry name" value="SENSORY_REGULATORY PROTEIN RPFC"/>
    <property type="match status" value="1"/>
</dbReference>
<evidence type="ECO:0000313" key="21">
    <source>
        <dbReference type="Proteomes" id="UP000673447"/>
    </source>
</evidence>
<feature type="modified residue" description="Phosphohistidine" evidence="14">
    <location>
        <position position="635"/>
    </location>
</feature>
<keyword evidence="13 16" id="KW-0472">Membrane</keyword>
<keyword evidence="9" id="KW-0418">Kinase</keyword>
<dbReference type="EC" id="2.7.13.3" evidence="3"/>
<keyword evidence="8 16" id="KW-0812">Transmembrane</keyword>
<evidence type="ECO:0000256" key="12">
    <source>
        <dbReference type="ARBA" id="ARBA00023012"/>
    </source>
</evidence>
<evidence type="ECO:0000256" key="2">
    <source>
        <dbReference type="ARBA" id="ARBA00004429"/>
    </source>
</evidence>
<feature type="domain" description="HPt" evidence="19">
    <location>
        <begin position="592"/>
        <end position="693"/>
    </location>
</feature>
<dbReference type="InterPro" id="IPR004358">
    <property type="entry name" value="Sig_transdc_His_kin-like_C"/>
</dbReference>
<evidence type="ECO:0000256" key="9">
    <source>
        <dbReference type="ARBA" id="ARBA00022777"/>
    </source>
</evidence>
<feature type="transmembrane region" description="Helical" evidence="16">
    <location>
        <begin position="150"/>
        <end position="171"/>
    </location>
</feature>
<comment type="catalytic activity">
    <reaction evidence="1">
        <text>ATP + protein L-histidine = ADP + protein N-phospho-L-histidine.</text>
        <dbReference type="EC" id="2.7.13.3"/>
    </reaction>
</comment>
<evidence type="ECO:0000259" key="18">
    <source>
        <dbReference type="PROSITE" id="PS50110"/>
    </source>
</evidence>
<dbReference type="InterPro" id="IPR036641">
    <property type="entry name" value="HPT_dom_sf"/>
</dbReference>
<dbReference type="Proteomes" id="UP000673447">
    <property type="component" value="Unassembled WGS sequence"/>
</dbReference>
<dbReference type="PROSITE" id="PS50109">
    <property type="entry name" value="HIS_KIN"/>
    <property type="match status" value="1"/>
</dbReference>
<evidence type="ECO:0000256" key="10">
    <source>
        <dbReference type="ARBA" id="ARBA00022840"/>
    </source>
</evidence>
<dbReference type="SMART" id="SM00388">
    <property type="entry name" value="HisKA"/>
    <property type="match status" value="1"/>
</dbReference>
<reference evidence="20" key="1">
    <citation type="journal article" date="2016" name="Int. J. Syst. Evol. Microbiol.">
        <title>Pseudoxanthomonas helianthi sp. nov., isolated from roots of Jerusalem artichoke (Helianthus tuberosus).</title>
        <authorList>
            <person name="Kittiwongwattana C."/>
            <person name="Thawai C."/>
        </authorList>
    </citation>
    <scope>NUCLEOTIDE SEQUENCE</scope>
    <source>
        <strain evidence="20">110414</strain>
    </source>
</reference>
<dbReference type="RefSeq" id="WP_210536056.1">
    <property type="nucleotide sequence ID" value="NZ_JAGKTC010000001.1"/>
</dbReference>
<feature type="transmembrane region" description="Helical" evidence="16">
    <location>
        <begin position="44"/>
        <end position="67"/>
    </location>
</feature>
<dbReference type="Pfam" id="PF00512">
    <property type="entry name" value="HisKA"/>
    <property type="match status" value="1"/>
</dbReference>
<evidence type="ECO:0000256" key="8">
    <source>
        <dbReference type="ARBA" id="ARBA00022692"/>
    </source>
</evidence>
<dbReference type="Gene3D" id="3.30.565.10">
    <property type="entry name" value="Histidine kinase-like ATPase, C-terminal domain"/>
    <property type="match status" value="1"/>
</dbReference>
<feature type="domain" description="Response regulatory" evidence="18">
    <location>
        <begin position="438"/>
        <end position="553"/>
    </location>
</feature>
<keyword evidence="5" id="KW-0997">Cell inner membrane</keyword>
<dbReference type="CDD" id="cd17546">
    <property type="entry name" value="REC_hyHK_CKI1_RcsC-like"/>
    <property type="match status" value="1"/>
</dbReference>
<evidence type="ECO:0000259" key="19">
    <source>
        <dbReference type="PROSITE" id="PS50894"/>
    </source>
</evidence>
<feature type="modified residue" description="4-aspartylphosphate" evidence="15">
    <location>
        <position position="487"/>
    </location>
</feature>
<dbReference type="GO" id="GO:0000155">
    <property type="term" value="F:phosphorelay sensor kinase activity"/>
    <property type="evidence" value="ECO:0007669"/>
    <property type="project" value="InterPro"/>
</dbReference>
<evidence type="ECO:0000313" key="20">
    <source>
        <dbReference type="EMBL" id="MBP3984285.1"/>
    </source>
</evidence>
<dbReference type="PANTHER" id="PTHR43047">
    <property type="entry name" value="TWO-COMPONENT HISTIDINE PROTEIN KINASE"/>
    <property type="match status" value="1"/>
</dbReference>
<evidence type="ECO:0000256" key="1">
    <source>
        <dbReference type="ARBA" id="ARBA00000085"/>
    </source>
</evidence>
<comment type="subcellular location">
    <subcellularLocation>
        <location evidence="2">Cell inner membrane</location>
        <topology evidence="2">Multi-pass membrane protein</topology>
    </subcellularLocation>
</comment>
<evidence type="ECO:0000256" key="3">
    <source>
        <dbReference type="ARBA" id="ARBA00012438"/>
    </source>
</evidence>
<dbReference type="AlphaFoldDB" id="A0A941ATS6"/>
<dbReference type="Gene3D" id="1.10.287.130">
    <property type="match status" value="1"/>
</dbReference>
<dbReference type="Gene3D" id="3.40.50.2300">
    <property type="match status" value="1"/>
</dbReference>
<evidence type="ECO:0000256" key="16">
    <source>
        <dbReference type="SAM" id="Phobius"/>
    </source>
</evidence>
<evidence type="ECO:0000256" key="15">
    <source>
        <dbReference type="PROSITE-ProRule" id="PRU00169"/>
    </source>
</evidence>
<dbReference type="EMBL" id="JAGKTC010000001">
    <property type="protein sequence ID" value="MBP3984285.1"/>
    <property type="molecule type" value="Genomic_DNA"/>
</dbReference>
<evidence type="ECO:0000256" key="14">
    <source>
        <dbReference type="PROSITE-ProRule" id="PRU00110"/>
    </source>
</evidence>
<dbReference type="SMART" id="SM00387">
    <property type="entry name" value="HATPase_c"/>
    <property type="match status" value="1"/>
</dbReference>
<dbReference type="InterPro" id="IPR005467">
    <property type="entry name" value="His_kinase_dom"/>
</dbReference>
<evidence type="ECO:0000259" key="17">
    <source>
        <dbReference type="PROSITE" id="PS50109"/>
    </source>
</evidence>
<comment type="caution">
    <text evidence="20">The sequence shown here is derived from an EMBL/GenBank/DDBJ whole genome shotgun (WGS) entry which is preliminary data.</text>
</comment>
<keyword evidence="4" id="KW-1003">Cell membrane</keyword>
<dbReference type="SUPFAM" id="SSF55874">
    <property type="entry name" value="ATPase domain of HSP90 chaperone/DNA topoisomerase II/histidine kinase"/>
    <property type="match status" value="1"/>
</dbReference>
<keyword evidence="11 16" id="KW-1133">Transmembrane helix</keyword>
<dbReference type="Gene3D" id="1.20.120.160">
    <property type="entry name" value="HPT domain"/>
    <property type="match status" value="1"/>
</dbReference>
<evidence type="ECO:0000256" key="6">
    <source>
        <dbReference type="ARBA" id="ARBA00022553"/>
    </source>
</evidence>
<accession>A0A941ATS6</accession>
<dbReference type="InterPro" id="IPR011006">
    <property type="entry name" value="CheY-like_superfamily"/>
</dbReference>
<keyword evidence="6 15" id="KW-0597">Phosphoprotein</keyword>
<dbReference type="SUPFAM" id="SSF52172">
    <property type="entry name" value="CheY-like"/>
    <property type="match status" value="1"/>
</dbReference>
<dbReference type="PRINTS" id="PR00344">
    <property type="entry name" value="BCTRLSENSOR"/>
</dbReference>
<dbReference type="Pfam" id="PF02518">
    <property type="entry name" value="HATPase_c"/>
    <property type="match status" value="1"/>
</dbReference>
<dbReference type="InterPro" id="IPR008207">
    <property type="entry name" value="Sig_transdc_His_kin_Hpt_dom"/>
</dbReference>
<dbReference type="InterPro" id="IPR001789">
    <property type="entry name" value="Sig_transdc_resp-reg_receiver"/>
</dbReference>
<evidence type="ECO:0000256" key="5">
    <source>
        <dbReference type="ARBA" id="ARBA00022519"/>
    </source>
</evidence>
<dbReference type="InterPro" id="IPR036097">
    <property type="entry name" value="HisK_dim/P_sf"/>
</dbReference>
<keyword evidence="7" id="KW-0808">Transferase</keyword>
<feature type="domain" description="Histidine kinase" evidence="17">
    <location>
        <begin position="194"/>
        <end position="415"/>
    </location>
</feature>